<accession>A0A0G1U9Q9</accession>
<reference evidence="1 2" key="1">
    <citation type="journal article" date="2015" name="Nature">
        <title>rRNA introns, odd ribosomes, and small enigmatic genomes across a large radiation of phyla.</title>
        <authorList>
            <person name="Brown C.T."/>
            <person name="Hug L.A."/>
            <person name="Thomas B.C."/>
            <person name="Sharon I."/>
            <person name="Castelle C.J."/>
            <person name="Singh A."/>
            <person name="Wilkins M.J."/>
            <person name="Williams K.H."/>
            <person name="Banfield J.F."/>
        </authorList>
    </citation>
    <scope>NUCLEOTIDE SEQUENCE [LARGE SCALE GENOMIC DNA]</scope>
</reference>
<sequence length="89" mass="9486">MFKEVKTFVLVYDPAERPDRPGTAELPVAMAAQEAAVNGFLDGVKNPKIHQSSAPFTDSKTTELKVAVVITIEHDGEADKLPGGPKPLG</sequence>
<evidence type="ECO:0000313" key="2">
    <source>
        <dbReference type="Proteomes" id="UP000034956"/>
    </source>
</evidence>
<dbReference type="Proteomes" id="UP000034956">
    <property type="component" value="Unassembled WGS sequence"/>
</dbReference>
<comment type="caution">
    <text evidence="1">The sequence shown here is derived from an EMBL/GenBank/DDBJ whole genome shotgun (WGS) entry which is preliminary data.</text>
</comment>
<gene>
    <name evidence="1" type="ORF">UY23_C0006G0033</name>
</gene>
<name>A0A0G1U9Q9_9BACT</name>
<proteinExistence type="predicted"/>
<protein>
    <submittedName>
        <fullName evidence="1">Uncharacterized protein</fullName>
    </submittedName>
</protein>
<organism evidence="1 2">
    <name type="scientific">Candidatus Jorgensenbacteria bacterium GW2011_GWA1_48_11</name>
    <dbReference type="NCBI Taxonomy" id="1618660"/>
    <lineage>
        <taxon>Bacteria</taxon>
        <taxon>Candidatus Joergenseniibacteriota</taxon>
    </lineage>
</organism>
<dbReference type="AlphaFoldDB" id="A0A0G1U9Q9"/>
<dbReference type="EMBL" id="LCPF01000006">
    <property type="protein sequence ID" value="KKU90824.1"/>
    <property type="molecule type" value="Genomic_DNA"/>
</dbReference>
<evidence type="ECO:0000313" key="1">
    <source>
        <dbReference type="EMBL" id="KKU90824.1"/>
    </source>
</evidence>